<name>A0ABY1Q8K7_9BACT</name>
<feature type="compositionally biased region" description="Basic and acidic residues" evidence="1">
    <location>
        <begin position="391"/>
        <end position="401"/>
    </location>
</feature>
<dbReference type="Proteomes" id="UP001158067">
    <property type="component" value="Unassembled WGS sequence"/>
</dbReference>
<feature type="region of interest" description="Disordered" evidence="1">
    <location>
        <begin position="304"/>
        <end position="477"/>
    </location>
</feature>
<feature type="compositionally biased region" description="Basic and acidic residues" evidence="1">
    <location>
        <begin position="342"/>
        <end position="352"/>
    </location>
</feature>
<sequence length="477" mass="53819">MTAFENQSMPPKAWLEPSRWLKKTGVSKQRFAVVALLGGLCAGGIYNSEISTAGFPEVIERSGRFCGAGYGDGYHACHSSGLRPLANLPPRTYPARVGTLSEKINGCETCQPRRLPGVDPIQAKHPETFYHRFDRYADQVSHQETHQNFSRPVQPLIDPEEYLAPTYSQLDPHANRREYEQARSLGHGSPYTNFHPHTDNESNTQTADGEPAAPPISEKEMEEFREYQESKRQRKKFDKYMIDPDRIEPNQIIGGPPVGTEQRRKIDEAKVNELKEKIRRELAEDALEDDDVNRFGDAAVYGDETVYEDQLLSPSDRKSPSVLDLDEETPLSMEELLPPFPKSDEFNSDKFSNETLPESIPAPDPTLDSGLDLLSEPSESTLPKDGMPKTNWDDDLNRSDSIKPLPLHQTQTRTMQMTSPLLTVNPLQTEPLQTGTTQPFISQPNTNPESSSPEHRVAEAPRKSRIPESWRFIKQPR</sequence>
<reference evidence="2 3" key="1">
    <citation type="submission" date="2017-05" db="EMBL/GenBank/DDBJ databases">
        <authorList>
            <person name="Varghese N."/>
            <person name="Submissions S."/>
        </authorList>
    </citation>
    <scope>NUCLEOTIDE SEQUENCE [LARGE SCALE GENOMIC DNA]</scope>
    <source>
        <strain evidence="2 3">DSM 25457</strain>
    </source>
</reference>
<proteinExistence type="predicted"/>
<organism evidence="2 3">
    <name type="scientific">Neorhodopirellula lusitana</name>
    <dbReference type="NCBI Taxonomy" id="445327"/>
    <lineage>
        <taxon>Bacteria</taxon>
        <taxon>Pseudomonadati</taxon>
        <taxon>Planctomycetota</taxon>
        <taxon>Planctomycetia</taxon>
        <taxon>Pirellulales</taxon>
        <taxon>Pirellulaceae</taxon>
        <taxon>Neorhodopirellula</taxon>
    </lineage>
</organism>
<feature type="region of interest" description="Disordered" evidence="1">
    <location>
        <begin position="179"/>
        <end position="239"/>
    </location>
</feature>
<feature type="compositionally biased region" description="Polar residues" evidence="1">
    <location>
        <begin position="408"/>
        <end position="451"/>
    </location>
</feature>
<keyword evidence="3" id="KW-1185">Reference proteome</keyword>
<dbReference type="EMBL" id="FXUG01000008">
    <property type="protein sequence ID" value="SMP63218.1"/>
    <property type="molecule type" value="Genomic_DNA"/>
</dbReference>
<evidence type="ECO:0000256" key="1">
    <source>
        <dbReference type="SAM" id="MobiDB-lite"/>
    </source>
</evidence>
<protein>
    <submittedName>
        <fullName evidence="2">Uncharacterized protein</fullName>
    </submittedName>
</protein>
<feature type="compositionally biased region" description="Basic and acidic residues" evidence="1">
    <location>
        <begin position="452"/>
        <end position="468"/>
    </location>
</feature>
<evidence type="ECO:0000313" key="3">
    <source>
        <dbReference type="Proteomes" id="UP001158067"/>
    </source>
</evidence>
<comment type="caution">
    <text evidence="2">The sequence shown here is derived from an EMBL/GenBank/DDBJ whole genome shotgun (WGS) entry which is preliminary data.</text>
</comment>
<dbReference type="RefSeq" id="WP_283433419.1">
    <property type="nucleotide sequence ID" value="NZ_FXUG01000008.1"/>
</dbReference>
<gene>
    <name evidence="2" type="ORF">SAMN06265222_10839</name>
</gene>
<feature type="compositionally biased region" description="Basic and acidic residues" evidence="1">
    <location>
        <begin position="217"/>
        <end position="231"/>
    </location>
</feature>
<evidence type="ECO:0000313" key="2">
    <source>
        <dbReference type="EMBL" id="SMP63218.1"/>
    </source>
</evidence>
<accession>A0ABY1Q8K7</accession>